<proteinExistence type="inferred from homology"/>
<dbReference type="OrthoDB" id="440160at2759"/>
<dbReference type="PANTHER" id="PTHR12993:SF11">
    <property type="entry name" value="N-ACETYLGLUCOSAMINYL-PHOSPHATIDYLINOSITOL DE-N-ACETYLASE"/>
    <property type="match status" value="1"/>
</dbReference>
<evidence type="ECO:0000313" key="3">
    <source>
        <dbReference type="EMBL" id="OAF61829.1"/>
    </source>
</evidence>
<dbReference type="EMBL" id="KV441388">
    <property type="protein sequence ID" value="OAF61829.1"/>
    <property type="molecule type" value="Genomic_DNA"/>
</dbReference>
<dbReference type="GO" id="GO:0005783">
    <property type="term" value="C:endoplasmic reticulum"/>
    <property type="evidence" value="ECO:0007669"/>
    <property type="project" value="TreeGrafter"/>
</dbReference>
<dbReference type="SUPFAM" id="SSF102588">
    <property type="entry name" value="LmbE-like"/>
    <property type="match status" value="1"/>
</dbReference>
<name>A0A177AID2_9PEZI</name>
<dbReference type="Pfam" id="PF02585">
    <property type="entry name" value="PIG-L"/>
    <property type="match status" value="1"/>
</dbReference>
<dbReference type="InterPro" id="IPR003737">
    <property type="entry name" value="GlcNAc_PI_deacetylase-related"/>
</dbReference>
<dbReference type="Proteomes" id="UP000077154">
    <property type="component" value="Unassembled WGS sequence"/>
</dbReference>
<dbReference type="GO" id="GO:0016020">
    <property type="term" value="C:membrane"/>
    <property type="evidence" value="ECO:0007669"/>
    <property type="project" value="GOC"/>
</dbReference>
<dbReference type="VEuPathDB" id="FungiDB:GMDG_02459"/>
<protein>
    <recommendedName>
        <fullName evidence="2">N-acetylglucosaminylphosphatidylinositol deacetylase</fullName>
        <ecNumber evidence="2">3.5.1.89</ecNumber>
    </recommendedName>
</protein>
<dbReference type="GO" id="GO:0006506">
    <property type="term" value="P:GPI anchor biosynthetic process"/>
    <property type="evidence" value="ECO:0007669"/>
    <property type="project" value="UniProtKB-UniPathway"/>
</dbReference>
<comment type="similarity">
    <text evidence="1">Belongs to the PIGL family.</text>
</comment>
<dbReference type="GO" id="GO:0000225">
    <property type="term" value="F:N-acetylglucosaminylphosphatidylinositol deacetylase activity"/>
    <property type="evidence" value="ECO:0007669"/>
    <property type="project" value="UniProtKB-EC"/>
</dbReference>
<dbReference type="GeneID" id="36284458"/>
<evidence type="ECO:0000256" key="2">
    <source>
        <dbReference type="ARBA" id="ARBA00012176"/>
    </source>
</evidence>
<dbReference type="RefSeq" id="XP_024327103.1">
    <property type="nucleotide sequence ID" value="XM_024465047.1"/>
</dbReference>
<dbReference type="AlphaFoldDB" id="A0A177AID2"/>
<accession>A0A177AID2</accession>
<organism evidence="3">
    <name type="scientific">Pseudogymnoascus destructans</name>
    <dbReference type="NCBI Taxonomy" id="655981"/>
    <lineage>
        <taxon>Eukaryota</taxon>
        <taxon>Fungi</taxon>
        <taxon>Dikarya</taxon>
        <taxon>Ascomycota</taxon>
        <taxon>Pezizomycotina</taxon>
        <taxon>Leotiomycetes</taxon>
        <taxon>Thelebolales</taxon>
        <taxon>Thelebolaceae</taxon>
        <taxon>Pseudogymnoascus</taxon>
    </lineage>
</organism>
<sequence>MMLWVTLSTLPILVVVVVVWLYTVATVKGRFPTLKNRRICLLIAHPDDEAMFFAPALLALTDPALGNHLKILCLSSGDGDGLGETRKKELVKSGMLLGLRNEDDVFVVENPDFQDSMTATWSKEKIASLLSSAFAPHLANTLTSKSADAPTATIDVLITFDRSGVSAHPNHISLYHGARHFIASLIKNRPGWDSPVDLYTLSTVNVVRKYASILDTITSMMIAAFTKRSPGAHPSPLLFMSGMGEIRTAQRAMTDAHISQMKWFRWGWIGLSRYMAVNDLHLEKIS</sequence>
<dbReference type="Gene3D" id="3.40.50.10320">
    <property type="entry name" value="LmbE-like"/>
    <property type="match status" value="1"/>
</dbReference>
<gene>
    <name evidence="3" type="primary">GPI12</name>
    <name evidence="3" type="ORF">VC83_01368</name>
</gene>
<dbReference type="UniPathway" id="UPA00196"/>
<evidence type="ECO:0000256" key="1">
    <source>
        <dbReference type="ARBA" id="ARBA00006066"/>
    </source>
</evidence>
<dbReference type="eggNOG" id="KOG3332">
    <property type="taxonomic scope" value="Eukaryota"/>
</dbReference>
<dbReference type="InterPro" id="IPR024078">
    <property type="entry name" value="LmbE-like_dom_sf"/>
</dbReference>
<dbReference type="PANTHER" id="PTHR12993">
    <property type="entry name" value="N-ACETYLGLUCOSAMINYL-PHOSPHATIDYLINOSITOL DE-N-ACETYLASE-RELATED"/>
    <property type="match status" value="1"/>
</dbReference>
<reference evidence="3" key="1">
    <citation type="submission" date="2016-03" db="EMBL/GenBank/DDBJ databases">
        <title>Updated assembly of Pseudogymnoascus destructans, the fungus causing white-nose syndrome of bats.</title>
        <authorList>
            <person name="Palmer J.M."/>
            <person name="Drees K.P."/>
            <person name="Foster J.T."/>
            <person name="Lindner D.L."/>
        </authorList>
    </citation>
    <scope>NUCLEOTIDE SEQUENCE [LARGE SCALE GENOMIC DNA]</scope>
    <source>
        <strain evidence="3">20631-21</strain>
    </source>
</reference>
<dbReference type="EC" id="3.5.1.89" evidence="2"/>